<keyword evidence="2" id="KW-1185">Reference proteome</keyword>
<evidence type="ECO:0000313" key="2">
    <source>
        <dbReference type="Proteomes" id="UP000017559"/>
    </source>
</evidence>
<dbReference type="HOGENOM" id="CLU_778644_0_0_1"/>
<comment type="caution">
    <text evidence="1">The sequence shown here is derived from an EMBL/GenBank/DDBJ whole genome shotgun (WGS) entry which is preliminary data.</text>
</comment>
<reference evidence="1 2" key="1">
    <citation type="journal article" date="2014" name="BMC Genomics">
        <title>Genome and secretome analysis of the hemibiotrophic fungal pathogen, Moniliophthora roreri, which causes frosty pod rot disease of cacao: mechanisms of the biotrophic and necrotrophic phases.</title>
        <authorList>
            <person name="Meinhardt L.W."/>
            <person name="Costa G.G.L."/>
            <person name="Thomazella D.P.T."/>
            <person name="Teixeira P.J.P.L."/>
            <person name="Carazzolle M.F."/>
            <person name="Schuster S.C."/>
            <person name="Carlson J.E."/>
            <person name="Guiltinan M.J."/>
            <person name="Mieczkowski P."/>
            <person name="Farmer A."/>
            <person name="Ramaraj T."/>
            <person name="Crozier J."/>
            <person name="Davis R.E."/>
            <person name="Shao J."/>
            <person name="Melnick R.L."/>
            <person name="Pereira G.A.G."/>
            <person name="Bailey B.A."/>
        </authorList>
    </citation>
    <scope>NUCLEOTIDE SEQUENCE [LARGE SCALE GENOMIC DNA]</scope>
    <source>
        <strain evidence="1 2">MCA 2997</strain>
    </source>
</reference>
<dbReference type="EMBL" id="AWSO01000214">
    <property type="protein sequence ID" value="ESK93264.1"/>
    <property type="molecule type" value="Genomic_DNA"/>
</dbReference>
<organism evidence="1 2">
    <name type="scientific">Moniliophthora roreri (strain MCA 2997)</name>
    <name type="common">Cocoa frosty pod rot fungus</name>
    <name type="synonym">Crinipellis roreri</name>
    <dbReference type="NCBI Taxonomy" id="1381753"/>
    <lineage>
        <taxon>Eukaryota</taxon>
        <taxon>Fungi</taxon>
        <taxon>Dikarya</taxon>
        <taxon>Basidiomycota</taxon>
        <taxon>Agaricomycotina</taxon>
        <taxon>Agaricomycetes</taxon>
        <taxon>Agaricomycetidae</taxon>
        <taxon>Agaricales</taxon>
        <taxon>Marasmiineae</taxon>
        <taxon>Marasmiaceae</taxon>
        <taxon>Moniliophthora</taxon>
    </lineage>
</organism>
<dbReference type="Proteomes" id="UP000017559">
    <property type="component" value="Unassembled WGS sequence"/>
</dbReference>
<accession>V2YNK5</accession>
<dbReference type="AlphaFoldDB" id="V2YNK5"/>
<dbReference type="KEGG" id="mrr:Moror_14591"/>
<evidence type="ECO:0000313" key="1">
    <source>
        <dbReference type="EMBL" id="ESK93264.1"/>
    </source>
</evidence>
<protein>
    <submittedName>
        <fullName evidence="1">Uncharacterized protein</fullName>
    </submittedName>
</protein>
<proteinExistence type="predicted"/>
<sequence length="356" mass="39894">MPTSTSIERPKWLPQRTQGFHLNSAIASSTNIRTTSGRSLLVRSYASPGCPDHARYSSQQLQISRNIASKYLTLCWCPHIALSYPLFDAFERSITRIQTAGGNLNKVEVAMVYPSELVGRPNLLLHLSQSVTSLSFMHFGFPMRIDTKSILEIMGVFSETLESLNLYLEIPGIITGSPLEPAPPFAQKVCMSQLRRLALSCPWNEVLPWFLLPGQVEFPRLTYLSVWMLFPIPDSRDLLQSFLDEKCANTVEDLELPCCYCYIPAIDLSQFTLRSIIFKGKNAGQVSEADCKKIVDIVSTASFAARKLTVVVTDDGFKLPSSNKDLDHVEWLIGSNLSETDEFEDMVLSVYRACFS</sequence>
<gene>
    <name evidence="1" type="ORF">Moror_14591</name>
</gene>
<name>V2YNK5_MONRO</name>